<proteinExistence type="predicted"/>
<dbReference type="Proteomes" id="UP001056120">
    <property type="component" value="Linkage Group LG01"/>
</dbReference>
<keyword evidence="2" id="KW-1185">Reference proteome</keyword>
<accession>A0ACB9KB68</accession>
<name>A0ACB9KB68_9ASTR</name>
<protein>
    <submittedName>
        <fullName evidence="1">Uncharacterized protein</fullName>
    </submittedName>
</protein>
<organism evidence="1 2">
    <name type="scientific">Smallanthus sonchifolius</name>
    <dbReference type="NCBI Taxonomy" id="185202"/>
    <lineage>
        <taxon>Eukaryota</taxon>
        <taxon>Viridiplantae</taxon>
        <taxon>Streptophyta</taxon>
        <taxon>Embryophyta</taxon>
        <taxon>Tracheophyta</taxon>
        <taxon>Spermatophyta</taxon>
        <taxon>Magnoliopsida</taxon>
        <taxon>eudicotyledons</taxon>
        <taxon>Gunneridae</taxon>
        <taxon>Pentapetalae</taxon>
        <taxon>asterids</taxon>
        <taxon>campanulids</taxon>
        <taxon>Asterales</taxon>
        <taxon>Asteraceae</taxon>
        <taxon>Asteroideae</taxon>
        <taxon>Heliantheae alliance</taxon>
        <taxon>Millerieae</taxon>
        <taxon>Smallanthus</taxon>
    </lineage>
</organism>
<reference evidence="1 2" key="2">
    <citation type="journal article" date="2022" name="Mol. Ecol. Resour.">
        <title>The genomes of chicory, endive, great burdock and yacon provide insights into Asteraceae paleo-polyploidization history and plant inulin production.</title>
        <authorList>
            <person name="Fan W."/>
            <person name="Wang S."/>
            <person name="Wang H."/>
            <person name="Wang A."/>
            <person name="Jiang F."/>
            <person name="Liu H."/>
            <person name="Zhao H."/>
            <person name="Xu D."/>
            <person name="Zhang Y."/>
        </authorList>
    </citation>
    <scope>NUCLEOTIDE SEQUENCE [LARGE SCALE GENOMIC DNA]</scope>
    <source>
        <strain evidence="2">cv. Yunnan</strain>
        <tissue evidence="1">Leaves</tissue>
    </source>
</reference>
<sequence>MTNKSVRKSGRIAKKSLRRFKNTPSDPIILELDEKMKPILKQKSKQNSEEKGLDVERVDKKRKRKDKERESYLDIPVISTVSDKKKKERTYNVTPLDVWDNSVRRWRERYPGRFIAPTEIVLNIVNVAPYYNGGMLQAREIDCKVGWKRCDPGSPYAGPLTILALLYVESIDCKGMKGDGTIKALRFWNKKNLKIRERLEIKGGGFGRGELKRLKSVLHKKVHDKDIDIERQHVEPKKMFSLVLENKKILETKIEELYKKKPENEEVLSLVARYNSSLKSIYTGEIVEVDNKIMSDLEGLKVNEKDCSGDGKNEGEISENENDRSLRMIVKFKNVPYKFLACKDNSDTGEDIEDAGLVRTVKDSSDTVYNEGLDAVGDELVGLRNDKPDDEDKVEEGTKEDNNVKCLAENTTLGKVIAKLEEKRMKPCREKVVASINKSPFLVRVVEISKLLTKYNPRESKGKGKMVETMDNDEWRRRISNSGNSKPPDLKTIDMVGFMKNLNVDSAQMGTERRPT</sequence>
<gene>
    <name evidence="1" type="ORF">L1987_03606</name>
</gene>
<evidence type="ECO:0000313" key="2">
    <source>
        <dbReference type="Proteomes" id="UP001056120"/>
    </source>
</evidence>
<dbReference type="EMBL" id="CM042018">
    <property type="protein sequence ID" value="KAI3829481.1"/>
    <property type="molecule type" value="Genomic_DNA"/>
</dbReference>
<reference evidence="2" key="1">
    <citation type="journal article" date="2022" name="Mol. Ecol. Resour.">
        <title>The genomes of chicory, endive, great burdock and yacon provide insights into Asteraceae palaeo-polyploidization history and plant inulin production.</title>
        <authorList>
            <person name="Fan W."/>
            <person name="Wang S."/>
            <person name="Wang H."/>
            <person name="Wang A."/>
            <person name="Jiang F."/>
            <person name="Liu H."/>
            <person name="Zhao H."/>
            <person name="Xu D."/>
            <person name="Zhang Y."/>
        </authorList>
    </citation>
    <scope>NUCLEOTIDE SEQUENCE [LARGE SCALE GENOMIC DNA]</scope>
    <source>
        <strain evidence="2">cv. Yunnan</strain>
    </source>
</reference>
<evidence type="ECO:0000313" key="1">
    <source>
        <dbReference type="EMBL" id="KAI3829481.1"/>
    </source>
</evidence>
<comment type="caution">
    <text evidence="1">The sequence shown here is derived from an EMBL/GenBank/DDBJ whole genome shotgun (WGS) entry which is preliminary data.</text>
</comment>